<dbReference type="EMBL" id="JACHIU010000001">
    <property type="protein sequence ID" value="MBB6475853.1"/>
    <property type="molecule type" value="Genomic_DNA"/>
</dbReference>
<evidence type="ECO:0000313" key="1">
    <source>
        <dbReference type="EMBL" id="MBB6475853.1"/>
    </source>
</evidence>
<protein>
    <submittedName>
        <fullName evidence="1">Uncharacterized protein</fullName>
    </submittedName>
</protein>
<gene>
    <name evidence="1" type="ORF">BJ992_005284</name>
</gene>
<evidence type="ECO:0000313" key="2">
    <source>
        <dbReference type="Proteomes" id="UP000555564"/>
    </source>
</evidence>
<proteinExistence type="predicted"/>
<reference evidence="1 2" key="1">
    <citation type="submission" date="2020-08" db="EMBL/GenBank/DDBJ databases">
        <title>Sequencing the genomes of 1000 actinobacteria strains.</title>
        <authorList>
            <person name="Klenk H.-P."/>
        </authorList>
    </citation>
    <scope>NUCLEOTIDE SEQUENCE [LARGE SCALE GENOMIC DNA]</scope>
    <source>
        <strain evidence="1 2">DSM 44936</strain>
    </source>
</reference>
<comment type="caution">
    <text evidence="1">The sequence shown here is derived from an EMBL/GenBank/DDBJ whole genome shotgun (WGS) entry which is preliminary data.</text>
</comment>
<sequence>MPWDLTIFTLDVRQGDSSLVVAENATTGQVRRMLIDGGSVDHAVTAHDAVEARLNPGESLDHVLVSSYAGEHYEGVMRLLGADNLHRIADVIAEVATREAALGNSDREQAAAAAAGAYAACFGGYDTPGGVGGVAARLAPVTTAIRNGAANAPDVPTAILLGYTGAQVALPVVAPLNPALTTAQAFAEQIALVAANDADLLLAQGGFPNGNATPAALNALRTAIREDVLDELFPAAPPGGRFDTGGVYATTQVIVPPVAGDPGQAGPRQAAARNAAWLADAAAGAIDINGRVAWAPGVARTLTTLGPQALGTEILWNSGPAAVPAPAGAPGVFLVAAEGRVWNTTQAVTPGGVSIPQAEGLGVVVRFNDFFHYSGGDLPRDGSERVAAALTGAGLPNPQGGPVLPPAARIASVKCDVHGDDAGTGATFLNTAAPAVAYISAGRTGPLDRSPSQAVVDRLHNDPNVERFYLTNCSFPRAHVPASTGNPQAVLGNKSRVCGDNAAVDGDNRVRGNVTLIISQNNSMNPVSFLVVHRDATGGPVMDQFHL</sequence>
<accession>A0A7X0IJ21</accession>
<dbReference type="Proteomes" id="UP000555564">
    <property type="component" value="Unassembled WGS sequence"/>
</dbReference>
<organism evidence="1 2">
    <name type="scientific">Sphaerisporangium rubeum</name>
    <dbReference type="NCBI Taxonomy" id="321317"/>
    <lineage>
        <taxon>Bacteria</taxon>
        <taxon>Bacillati</taxon>
        <taxon>Actinomycetota</taxon>
        <taxon>Actinomycetes</taxon>
        <taxon>Streptosporangiales</taxon>
        <taxon>Streptosporangiaceae</taxon>
        <taxon>Sphaerisporangium</taxon>
    </lineage>
</organism>
<dbReference type="AlphaFoldDB" id="A0A7X0IJ21"/>
<name>A0A7X0IJ21_9ACTN</name>
<keyword evidence="2" id="KW-1185">Reference proteome</keyword>
<dbReference type="RefSeq" id="WP_184985482.1">
    <property type="nucleotide sequence ID" value="NZ_BAAALO010000019.1"/>
</dbReference>